<evidence type="ECO:0000313" key="12">
    <source>
        <dbReference type="EMBL" id="KAJ8917050.1"/>
    </source>
</evidence>
<dbReference type="GO" id="GO:0005777">
    <property type="term" value="C:peroxisome"/>
    <property type="evidence" value="ECO:0007669"/>
    <property type="project" value="UniProtKB-SubCell"/>
</dbReference>
<reference evidence="12 13" key="1">
    <citation type="journal article" date="2023" name="Insect Mol. Biol.">
        <title>Genome sequencing provides insights into the evolution of gene families encoding plant cell wall-degrading enzymes in longhorned beetles.</title>
        <authorList>
            <person name="Shin N.R."/>
            <person name="Okamura Y."/>
            <person name="Kirsch R."/>
            <person name="Pauchet Y."/>
        </authorList>
    </citation>
    <scope>NUCLEOTIDE SEQUENCE [LARGE SCALE GENOMIC DNA]</scope>
    <source>
        <strain evidence="12">EAD_L_NR</strain>
    </source>
</reference>
<evidence type="ECO:0000256" key="4">
    <source>
        <dbReference type="ARBA" id="ARBA00022692"/>
    </source>
</evidence>
<evidence type="ECO:0000256" key="3">
    <source>
        <dbReference type="ARBA" id="ARBA00009806"/>
    </source>
</evidence>
<feature type="domain" description="Mff-like" evidence="11">
    <location>
        <begin position="88"/>
        <end position="147"/>
    </location>
</feature>
<protein>
    <recommendedName>
        <fullName evidence="11">Mff-like domain-containing protein</fullName>
    </recommendedName>
</protein>
<evidence type="ECO:0000256" key="9">
    <source>
        <dbReference type="ARBA" id="ARBA00023136"/>
    </source>
</evidence>
<comment type="similarity">
    <text evidence="3">Belongs to the Tango11 family.</text>
</comment>
<evidence type="ECO:0000256" key="5">
    <source>
        <dbReference type="ARBA" id="ARBA00022787"/>
    </source>
</evidence>
<comment type="subcellular location">
    <subcellularLocation>
        <location evidence="1">Mitochondrion outer membrane</location>
        <topology evidence="1">Single-pass type IV membrane protein</topology>
    </subcellularLocation>
    <subcellularLocation>
        <location evidence="2">Peroxisome</location>
    </subcellularLocation>
</comment>
<keyword evidence="10" id="KW-0576">Peroxisome</keyword>
<dbReference type="Proteomes" id="UP001159042">
    <property type="component" value="Unassembled WGS sequence"/>
</dbReference>
<dbReference type="InterPro" id="IPR008518">
    <property type="entry name" value="Mff/Tango-11"/>
</dbReference>
<keyword evidence="8" id="KW-0496">Mitochondrion</keyword>
<gene>
    <name evidence="12" type="ORF">NQ315_012969</name>
</gene>
<keyword evidence="5" id="KW-1000">Mitochondrion outer membrane</keyword>
<organism evidence="12 13">
    <name type="scientific">Exocentrus adspersus</name>
    <dbReference type="NCBI Taxonomy" id="1586481"/>
    <lineage>
        <taxon>Eukaryota</taxon>
        <taxon>Metazoa</taxon>
        <taxon>Ecdysozoa</taxon>
        <taxon>Arthropoda</taxon>
        <taxon>Hexapoda</taxon>
        <taxon>Insecta</taxon>
        <taxon>Pterygota</taxon>
        <taxon>Neoptera</taxon>
        <taxon>Endopterygota</taxon>
        <taxon>Coleoptera</taxon>
        <taxon>Polyphaga</taxon>
        <taxon>Cucujiformia</taxon>
        <taxon>Chrysomeloidea</taxon>
        <taxon>Cerambycidae</taxon>
        <taxon>Lamiinae</taxon>
        <taxon>Acanthocinini</taxon>
        <taxon>Exocentrus</taxon>
    </lineage>
</organism>
<evidence type="ECO:0000256" key="1">
    <source>
        <dbReference type="ARBA" id="ARBA00004200"/>
    </source>
</evidence>
<dbReference type="InterPro" id="IPR039433">
    <property type="entry name" value="Mff-like_dom"/>
</dbReference>
<name>A0AAV8VSI0_9CUCU</name>
<evidence type="ECO:0000256" key="8">
    <source>
        <dbReference type="ARBA" id="ARBA00023128"/>
    </source>
</evidence>
<evidence type="ECO:0000313" key="13">
    <source>
        <dbReference type="Proteomes" id="UP001159042"/>
    </source>
</evidence>
<proteinExistence type="inferred from homology"/>
<evidence type="ECO:0000256" key="6">
    <source>
        <dbReference type="ARBA" id="ARBA00022989"/>
    </source>
</evidence>
<keyword evidence="6" id="KW-1133">Transmembrane helix</keyword>
<keyword evidence="7" id="KW-0175">Coiled coil</keyword>
<keyword evidence="4" id="KW-0812">Transmembrane</keyword>
<dbReference type="PANTHER" id="PTHR16501">
    <property type="entry name" value="TRANSPORT AND GOLGI ORGANIZATION PROTEIN 11"/>
    <property type="match status" value="1"/>
</dbReference>
<comment type="caution">
    <text evidence="12">The sequence shown here is derived from an EMBL/GenBank/DDBJ whole genome shotgun (WGS) entry which is preliminary data.</text>
</comment>
<evidence type="ECO:0000256" key="10">
    <source>
        <dbReference type="ARBA" id="ARBA00023140"/>
    </source>
</evidence>
<dbReference type="Pfam" id="PF05644">
    <property type="entry name" value="Miff"/>
    <property type="match status" value="1"/>
</dbReference>
<evidence type="ECO:0000259" key="11">
    <source>
        <dbReference type="Pfam" id="PF05644"/>
    </source>
</evidence>
<keyword evidence="9" id="KW-0472">Membrane</keyword>
<keyword evidence="13" id="KW-1185">Reference proteome</keyword>
<dbReference type="PANTHER" id="PTHR16501:SF6">
    <property type="entry name" value="TRANSPORT AND GOLGI ORGANIZATION PROTEIN 11"/>
    <property type="match status" value="1"/>
</dbReference>
<accession>A0AAV8VSI0</accession>
<dbReference type="GO" id="GO:0005741">
    <property type="term" value="C:mitochondrial outer membrane"/>
    <property type="evidence" value="ECO:0007669"/>
    <property type="project" value="UniProtKB-SubCell"/>
</dbReference>
<sequence>MPSHCNTYAVFRKYTDFGFGTRAPPREIVFDNSLLPSDPYPIDLPRVATPPRTLTLDKYPFPGVDTYEGVQDVEQNNLSSTNKNANLNDVRNIQISDSFKECITGGSNEYLSSAEEVLHLRRQLAKLNRRIMALELENLNRVQKEKFIGNMFKII</sequence>
<evidence type="ECO:0000256" key="2">
    <source>
        <dbReference type="ARBA" id="ARBA00004275"/>
    </source>
</evidence>
<evidence type="ECO:0000256" key="7">
    <source>
        <dbReference type="ARBA" id="ARBA00023054"/>
    </source>
</evidence>
<dbReference type="AlphaFoldDB" id="A0AAV8VSI0"/>
<dbReference type="EMBL" id="JANEYG010000036">
    <property type="protein sequence ID" value="KAJ8917050.1"/>
    <property type="molecule type" value="Genomic_DNA"/>
</dbReference>